<dbReference type="InterPro" id="IPR019195">
    <property type="entry name" value="ABC_ATPase_put"/>
</dbReference>
<reference evidence="5" key="2">
    <citation type="submission" date="2023-02" db="EMBL/GenBank/DDBJ databases">
        <authorList>
            <consortium name="DOE Joint Genome Institute"/>
            <person name="Mondo S.J."/>
            <person name="Chang Y."/>
            <person name="Wang Y."/>
            <person name="Ahrendt S."/>
            <person name="Andreopoulos W."/>
            <person name="Barry K."/>
            <person name="Beard J."/>
            <person name="Benny G.L."/>
            <person name="Blankenship S."/>
            <person name="Bonito G."/>
            <person name="Cuomo C."/>
            <person name="Desiro A."/>
            <person name="Gervers K.A."/>
            <person name="Hundley H."/>
            <person name="Kuo A."/>
            <person name="LaButti K."/>
            <person name="Lang B.F."/>
            <person name="Lipzen A."/>
            <person name="O'Donnell K."/>
            <person name="Pangilinan J."/>
            <person name="Reynolds N."/>
            <person name="Sandor L."/>
            <person name="Smith M.W."/>
            <person name="Tsang A."/>
            <person name="Grigoriev I.V."/>
            <person name="Stajich J.E."/>
            <person name="Spatafora J.W."/>
        </authorList>
    </citation>
    <scope>NUCLEOTIDE SEQUENCE</scope>
    <source>
        <strain evidence="5">RSA 2281</strain>
    </source>
</reference>
<sequence length="622" mass="70296">MSNRGQYYKQKYGNKRQRQASYQPQRGTSIRTPRDLAEHLSQLNHKPYGAYQDLLGHHYTFRDFTLVFEKVQKDPFATASQIRVLIQDQVAKFPSDYYFTTDRRTALSDYLTRQLVKQIHALKMDQQFQSQSWHDVKGGNFEMTHPGQQILERNSIIICDGTIEARFTFNLPARGRTIVAQRAIEVLTKQLPVIITRALKFTSHDPQDLQAHIQCYEDQQWLRRELPSQNLIAFVPDGAILPRASGISDQPLTSGNVVPFASPDTLKIKFMCPSGMQITGMGIRPGVTMIAGGGYHGKSTLLESLEQGIYNHIPGDGREFLVCDPTLCKVRSEDGRSIEGIDISVYIDNLPFDMNTKSFSTQDASGSTSMAASIQELVEVGSKVLVYDEDTCATNFMIRDQRMQRIIKKENEPITPLIYKIRSLYEEMGVSSILVIGGCGDYIDVSDTIIEMRSYVPRNITQYAKEIASQYPNDLRQEGGESYGNVAQRTLDIPAYTKGKVIARGGTTIVFDKQEELPLATVTSLIEQGQTRWIGSAIKYLCQKSLTKQNTLKNTLEQLDRMMERDPKISEDSNSSSSSSVQMLESPMDFIEPEYIHGEYVRPTLFQVAQAINRLRGIRVIN</sequence>
<dbReference type="Pfam" id="PF09818">
    <property type="entry name" value="ABC_ATPase"/>
    <property type="match status" value="1"/>
</dbReference>
<dbReference type="Proteomes" id="UP001209540">
    <property type="component" value="Unassembled WGS sequence"/>
</dbReference>
<dbReference type="PANTHER" id="PTHR38149:SF1">
    <property type="entry name" value="ATPASE"/>
    <property type="match status" value="1"/>
</dbReference>
<dbReference type="Pfam" id="PF21117">
    <property type="entry name" value="MRB1590_C"/>
    <property type="match status" value="1"/>
</dbReference>
<evidence type="ECO:0000313" key="6">
    <source>
        <dbReference type="Proteomes" id="UP001209540"/>
    </source>
</evidence>
<organism evidence="5 6">
    <name type="scientific">Phascolomyces articulosus</name>
    <dbReference type="NCBI Taxonomy" id="60185"/>
    <lineage>
        <taxon>Eukaryota</taxon>
        <taxon>Fungi</taxon>
        <taxon>Fungi incertae sedis</taxon>
        <taxon>Mucoromycota</taxon>
        <taxon>Mucoromycotina</taxon>
        <taxon>Mucoromycetes</taxon>
        <taxon>Mucorales</taxon>
        <taxon>Lichtheimiaceae</taxon>
        <taxon>Phascolomyces</taxon>
    </lineage>
</organism>
<gene>
    <name evidence="5" type="ORF">BDA99DRAFT_458347</name>
</gene>
<feature type="domain" description="ATPase of the ABC class N-terminal" evidence="3">
    <location>
        <begin position="35"/>
        <end position="200"/>
    </location>
</feature>
<protein>
    <recommendedName>
        <fullName evidence="7">ATPase of the ABC class</fullName>
    </recommendedName>
</protein>
<dbReference type="EMBL" id="JAIXMP010000004">
    <property type="protein sequence ID" value="KAI9274704.1"/>
    <property type="molecule type" value="Genomic_DNA"/>
</dbReference>
<feature type="domain" description="MRB1590-like C-terminal" evidence="4">
    <location>
        <begin position="500"/>
        <end position="620"/>
    </location>
</feature>
<accession>A0AAD5PHV3</accession>
<evidence type="ECO:0000313" key="5">
    <source>
        <dbReference type="EMBL" id="KAI9274704.1"/>
    </source>
</evidence>
<keyword evidence="6" id="KW-1185">Reference proteome</keyword>
<feature type="region of interest" description="Disordered" evidence="1">
    <location>
        <begin position="1"/>
        <end position="30"/>
    </location>
</feature>
<comment type="caution">
    <text evidence="5">The sequence shown here is derived from an EMBL/GenBank/DDBJ whole genome shotgun (WGS) entry which is preliminary data.</text>
</comment>
<dbReference type="Pfam" id="PF20446">
    <property type="entry name" value="ABC_N"/>
    <property type="match status" value="1"/>
</dbReference>
<evidence type="ECO:0000259" key="2">
    <source>
        <dbReference type="Pfam" id="PF09818"/>
    </source>
</evidence>
<evidence type="ECO:0000256" key="1">
    <source>
        <dbReference type="SAM" id="MobiDB-lite"/>
    </source>
</evidence>
<name>A0AAD5PHV3_9FUNG</name>
<feature type="domain" description="ATPase of the ABC class C-terminal" evidence="2">
    <location>
        <begin position="207"/>
        <end position="488"/>
    </location>
</feature>
<dbReference type="InterPro" id="IPR046833">
    <property type="entry name" value="ABC_N"/>
</dbReference>
<proteinExistence type="predicted"/>
<evidence type="ECO:0000259" key="3">
    <source>
        <dbReference type="Pfam" id="PF20446"/>
    </source>
</evidence>
<evidence type="ECO:0008006" key="7">
    <source>
        <dbReference type="Google" id="ProtNLM"/>
    </source>
</evidence>
<feature type="compositionally biased region" description="Polar residues" evidence="1">
    <location>
        <begin position="19"/>
        <end position="30"/>
    </location>
</feature>
<reference evidence="5" key="1">
    <citation type="journal article" date="2022" name="IScience">
        <title>Evolution of zygomycete secretomes and the origins of terrestrial fungal ecologies.</title>
        <authorList>
            <person name="Chang Y."/>
            <person name="Wang Y."/>
            <person name="Mondo S."/>
            <person name="Ahrendt S."/>
            <person name="Andreopoulos W."/>
            <person name="Barry K."/>
            <person name="Beard J."/>
            <person name="Benny G.L."/>
            <person name="Blankenship S."/>
            <person name="Bonito G."/>
            <person name="Cuomo C."/>
            <person name="Desiro A."/>
            <person name="Gervers K.A."/>
            <person name="Hundley H."/>
            <person name="Kuo A."/>
            <person name="LaButti K."/>
            <person name="Lang B.F."/>
            <person name="Lipzen A."/>
            <person name="O'Donnell K."/>
            <person name="Pangilinan J."/>
            <person name="Reynolds N."/>
            <person name="Sandor L."/>
            <person name="Smith M.E."/>
            <person name="Tsang A."/>
            <person name="Grigoriev I.V."/>
            <person name="Stajich J.E."/>
            <person name="Spatafora J.W."/>
        </authorList>
    </citation>
    <scope>NUCLEOTIDE SEQUENCE</scope>
    <source>
        <strain evidence="5">RSA 2281</strain>
    </source>
</reference>
<evidence type="ECO:0000259" key="4">
    <source>
        <dbReference type="Pfam" id="PF21117"/>
    </source>
</evidence>
<dbReference type="InterPro" id="IPR046834">
    <property type="entry name" value="ABC_ATPase_C"/>
</dbReference>
<dbReference type="InterPro" id="IPR049069">
    <property type="entry name" value="MRB1590-like_C"/>
</dbReference>
<dbReference type="PANTHER" id="PTHR38149">
    <property type="entry name" value="ATPASE"/>
    <property type="match status" value="1"/>
</dbReference>
<dbReference type="AlphaFoldDB" id="A0AAD5PHV3"/>